<evidence type="ECO:0000313" key="9">
    <source>
        <dbReference type="EMBL" id="MBB5866798.1"/>
    </source>
</evidence>
<dbReference type="AlphaFoldDB" id="A0A841BHJ9"/>
<feature type="transmembrane region" description="Helical" evidence="7">
    <location>
        <begin position="278"/>
        <end position="299"/>
    </location>
</feature>
<keyword evidence="6 7" id="KW-0472">Membrane</keyword>
<proteinExistence type="predicted"/>
<evidence type="ECO:0000256" key="5">
    <source>
        <dbReference type="ARBA" id="ARBA00022989"/>
    </source>
</evidence>
<gene>
    <name evidence="9" type="ORF">F4553_000177</name>
</gene>
<evidence type="ECO:0000256" key="7">
    <source>
        <dbReference type="SAM" id="Phobius"/>
    </source>
</evidence>
<accession>A0A841BHJ9</accession>
<evidence type="ECO:0000313" key="10">
    <source>
        <dbReference type="Proteomes" id="UP000587527"/>
    </source>
</evidence>
<feature type="transmembrane region" description="Helical" evidence="7">
    <location>
        <begin position="44"/>
        <end position="64"/>
    </location>
</feature>
<evidence type="ECO:0000256" key="1">
    <source>
        <dbReference type="ARBA" id="ARBA00004651"/>
    </source>
</evidence>
<dbReference type="InterPro" id="IPR036259">
    <property type="entry name" value="MFS_trans_sf"/>
</dbReference>
<dbReference type="PANTHER" id="PTHR23513:SF6">
    <property type="entry name" value="MAJOR FACILITATOR SUPERFAMILY ASSOCIATED DOMAIN-CONTAINING PROTEIN"/>
    <property type="match status" value="1"/>
</dbReference>
<dbReference type="SUPFAM" id="SSF103473">
    <property type="entry name" value="MFS general substrate transporter"/>
    <property type="match status" value="1"/>
</dbReference>
<dbReference type="EMBL" id="JACHMN010000001">
    <property type="protein sequence ID" value="MBB5866798.1"/>
    <property type="molecule type" value="Genomic_DNA"/>
</dbReference>
<keyword evidence="3" id="KW-1003">Cell membrane</keyword>
<evidence type="ECO:0000256" key="2">
    <source>
        <dbReference type="ARBA" id="ARBA00022448"/>
    </source>
</evidence>
<evidence type="ECO:0000256" key="3">
    <source>
        <dbReference type="ARBA" id="ARBA00022475"/>
    </source>
</evidence>
<name>A0A841BHJ9_9ACTN</name>
<comment type="subcellular location">
    <subcellularLocation>
        <location evidence="1">Cell membrane</location>
        <topology evidence="1">Multi-pass membrane protein</topology>
    </subcellularLocation>
</comment>
<feature type="transmembrane region" description="Helical" evidence="7">
    <location>
        <begin position="305"/>
        <end position="331"/>
    </location>
</feature>
<feature type="transmembrane region" description="Helical" evidence="7">
    <location>
        <begin position="76"/>
        <end position="94"/>
    </location>
</feature>
<feature type="transmembrane region" description="Helical" evidence="7">
    <location>
        <begin position="343"/>
        <end position="365"/>
    </location>
</feature>
<dbReference type="PANTHER" id="PTHR23513">
    <property type="entry name" value="INTEGRAL MEMBRANE EFFLUX PROTEIN-RELATED"/>
    <property type="match status" value="1"/>
</dbReference>
<keyword evidence="5 7" id="KW-1133">Transmembrane helix</keyword>
<comment type="caution">
    <text evidence="9">The sequence shown here is derived from an EMBL/GenBank/DDBJ whole genome shotgun (WGS) entry which is preliminary data.</text>
</comment>
<keyword evidence="2" id="KW-0813">Transport</keyword>
<feature type="transmembrane region" description="Helical" evidence="7">
    <location>
        <begin position="252"/>
        <end position="271"/>
    </location>
</feature>
<keyword evidence="4 7" id="KW-0812">Transmembrane</keyword>
<evidence type="ECO:0000256" key="4">
    <source>
        <dbReference type="ARBA" id="ARBA00022692"/>
    </source>
</evidence>
<dbReference type="Gene3D" id="1.20.1250.20">
    <property type="entry name" value="MFS general substrate transporter like domains"/>
    <property type="match status" value="1"/>
</dbReference>
<dbReference type="InterPro" id="IPR010290">
    <property type="entry name" value="TM_effector"/>
</dbReference>
<dbReference type="InterPro" id="IPR020846">
    <property type="entry name" value="MFS_dom"/>
</dbReference>
<feature type="transmembrane region" description="Helical" evidence="7">
    <location>
        <begin position="169"/>
        <end position="188"/>
    </location>
</feature>
<feature type="transmembrane region" description="Helical" evidence="7">
    <location>
        <begin position="146"/>
        <end position="163"/>
    </location>
</feature>
<dbReference type="PROSITE" id="PS50850">
    <property type="entry name" value="MFS"/>
    <property type="match status" value="1"/>
</dbReference>
<feature type="transmembrane region" description="Helical" evidence="7">
    <location>
        <begin position="218"/>
        <end position="240"/>
    </location>
</feature>
<evidence type="ECO:0000256" key="6">
    <source>
        <dbReference type="ARBA" id="ARBA00023136"/>
    </source>
</evidence>
<feature type="domain" description="Major facilitator superfamily (MFS) profile" evidence="8">
    <location>
        <begin position="1"/>
        <end position="191"/>
    </location>
</feature>
<reference evidence="9 10" key="1">
    <citation type="submission" date="2020-08" db="EMBL/GenBank/DDBJ databases">
        <title>Sequencing the genomes of 1000 actinobacteria strains.</title>
        <authorList>
            <person name="Klenk H.-P."/>
        </authorList>
    </citation>
    <scope>NUCLEOTIDE SEQUENCE [LARGE SCALE GENOMIC DNA]</scope>
    <source>
        <strain evidence="9 10">DSM 45362</strain>
    </source>
</reference>
<dbReference type="GO" id="GO:0005886">
    <property type="term" value="C:plasma membrane"/>
    <property type="evidence" value="ECO:0007669"/>
    <property type="project" value="UniProtKB-SubCell"/>
</dbReference>
<organism evidence="9 10">
    <name type="scientific">Allocatelliglobosispora scoriae</name>
    <dbReference type="NCBI Taxonomy" id="643052"/>
    <lineage>
        <taxon>Bacteria</taxon>
        <taxon>Bacillati</taxon>
        <taxon>Actinomycetota</taxon>
        <taxon>Actinomycetes</taxon>
        <taxon>Micromonosporales</taxon>
        <taxon>Micromonosporaceae</taxon>
        <taxon>Allocatelliglobosispora</taxon>
    </lineage>
</organism>
<sequence>MNLTLLRHRDFSLLWWAGLLSMTGDWALRIALPIYVLRLTGSPATVAATVLASLAAGLLLGVPAGICVDRWDRRRVLVATSVLQAVALLPLLAVSAAPRAWIVVVVAFAEAALAQFAAPAEGALLPRLVPADRLAAANALNALNNFVARLAGPVLGGAVVATLGLSGAAVLDAATFALAALLVALIGGRHRADREEHRLRYELVEGLRAVARNRIARAILVFVTVISIGEGMMLTLFAAFVTRALHAGAREMSWLLAAQAVGGIIGSLAATRLTRARPVALAAVCFALFGLGDLLIINYPRWSDALWPVIVLFFLIGVPGAIGSAAAITLFQQQTVDRLRGRAFAALAMCQAVAGMVGAAVAGALGDRVGVMDLLTVQGAAHLLAAGLLRLLAGPGPESAAPRSDVPEAAAVP</sequence>
<dbReference type="CDD" id="cd06173">
    <property type="entry name" value="MFS_MefA_like"/>
    <property type="match status" value="1"/>
</dbReference>
<dbReference type="Pfam" id="PF05977">
    <property type="entry name" value="MFS_3"/>
    <property type="match status" value="1"/>
</dbReference>
<dbReference type="RefSeq" id="WP_184830854.1">
    <property type="nucleotide sequence ID" value="NZ_JACHMN010000001.1"/>
</dbReference>
<feature type="transmembrane region" description="Helical" evidence="7">
    <location>
        <begin position="12"/>
        <end position="32"/>
    </location>
</feature>
<evidence type="ECO:0000259" key="8">
    <source>
        <dbReference type="PROSITE" id="PS50850"/>
    </source>
</evidence>
<protein>
    <submittedName>
        <fullName evidence="9">MFS family permease</fullName>
    </submittedName>
</protein>
<dbReference type="Proteomes" id="UP000587527">
    <property type="component" value="Unassembled WGS sequence"/>
</dbReference>
<feature type="transmembrane region" description="Helical" evidence="7">
    <location>
        <begin position="100"/>
        <end position="125"/>
    </location>
</feature>
<dbReference type="GO" id="GO:0022857">
    <property type="term" value="F:transmembrane transporter activity"/>
    <property type="evidence" value="ECO:0007669"/>
    <property type="project" value="InterPro"/>
</dbReference>
<keyword evidence="10" id="KW-1185">Reference proteome</keyword>